<dbReference type="AlphaFoldDB" id="A0A220VDX6"/>
<feature type="domain" description="ATP phosphoribosyltransferase catalytic" evidence="19">
    <location>
        <begin position="52"/>
        <end position="215"/>
    </location>
</feature>
<sequence>MEQRLKIAIQKKGRLFDSSINLLKKSGLNFGSIKDKLILKCENAPIDILLLRNNDIADLLMDGVIDLGIIGLNELRECELRRRKEKKPNKFKLLRKLNFGHCRLSIAIPKDKDFEDTTILNNSRIATSYPFILEDFALKNNIKINTTYLNGSVELAPKAKLSDYICDLVSTGMTLEQNDLKEVVEIFSSTAALVQSNTSNQQHELLIEMLIPRVNGIIKASYTKYIMLHAPKNNLNEIINLLPGKDYPTILPHGSDKNKIIIHSVCNEQIFWETMENLRELGANSILVVPIEKILE</sequence>
<dbReference type="EMBL" id="CP022355">
    <property type="protein sequence ID" value="ASK78565.1"/>
    <property type="molecule type" value="Genomic_DNA"/>
</dbReference>
<dbReference type="OrthoDB" id="9801867at2"/>
<comment type="activity regulation">
    <text evidence="18">Feedback inhibited by histidine.</text>
</comment>
<protein>
    <recommendedName>
        <fullName evidence="7 18">ATP phosphoribosyltransferase</fullName>
        <shortName evidence="18">ATP-PRT</shortName>
        <shortName evidence="18">ATP-PRTase</shortName>
        <ecNumber evidence="6 18">2.4.2.17</ecNumber>
    </recommendedName>
</protein>
<dbReference type="InterPro" id="IPR013820">
    <property type="entry name" value="ATP_PRibTrfase_cat"/>
</dbReference>
<dbReference type="Pfam" id="PF01634">
    <property type="entry name" value="HisG"/>
    <property type="match status" value="1"/>
</dbReference>
<evidence type="ECO:0000256" key="13">
    <source>
        <dbReference type="ARBA" id="ARBA00022741"/>
    </source>
</evidence>
<dbReference type="InterPro" id="IPR011322">
    <property type="entry name" value="N-reg_PII-like_a/b"/>
</dbReference>
<evidence type="ECO:0000259" key="19">
    <source>
        <dbReference type="Pfam" id="PF01634"/>
    </source>
</evidence>
<comment type="cofactor">
    <cofactor evidence="2 18">
        <name>Mg(2+)</name>
        <dbReference type="ChEBI" id="CHEBI:18420"/>
    </cofactor>
</comment>
<evidence type="ECO:0000256" key="1">
    <source>
        <dbReference type="ARBA" id="ARBA00000915"/>
    </source>
</evidence>
<evidence type="ECO:0000256" key="6">
    <source>
        <dbReference type="ARBA" id="ARBA00011946"/>
    </source>
</evidence>
<keyword evidence="11 18" id="KW-0808">Transferase</keyword>
<dbReference type="Proteomes" id="UP000242175">
    <property type="component" value="Chromosome large"/>
</dbReference>
<dbReference type="SUPFAM" id="SSF53850">
    <property type="entry name" value="Periplasmic binding protein-like II"/>
    <property type="match status" value="1"/>
</dbReference>
<dbReference type="RefSeq" id="WP_089073473.1">
    <property type="nucleotide sequence ID" value="NZ_CBCSAM010000001.1"/>
</dbReference>
<dbReference type="Gene3D" id="3.30.70.120">
    <property type="match status" value="1"/>
</dbReference>
<evidence type="ECO:0000256" key="5">
    <source>
        <dbReference type="ARBA" id="ARBA00007955"/>
    </source>
</evidence>
<evidence type="ECO:0000256" key="8">
    <source>
        <dbReference type="ARBA" id="ARBA00022490"/>
    </source>
</evidence>
<dbReference type="EC" id="2.4.2.17" evidence="6 18"/>
<feature type="domain" description="Histidine biosynthesis HisG C-terminal" evidence="20">
    <location>
        <begin position="221"/>
        <end position="293"/>
    </location>
</feature>
<evidence type="ECO:0000313" key="21">
    <source>
        <dbReference type="EMBL" id="ASK78565.1"/>
    </source>
</evidence>
<dbReference type="InterPro" id="IPR020621">
    <property type="entry name" value="ATP-PRT_HisG_long"/>
</dbReference>
<dbReference type="SUPFAM" id="SSF54913">
    <property type="entry name" value="GlnB-like"/>
    <property type="match status" value="1"/>
</dbReference>
<keyword evidence="15 18" id="KW-0460">Magnesium</keyword>
<evidence type="ECO:0000256" key="12">
    <source>
        <dbReference type="ARBA" id="ARBA00022723"/>
    </source>
</evidence>
<keyword evidence="16 18" id="KW-0368">Histidine biosynthesis</keyword>
<evidence type="ECO:0000256" key="10">
    <source>
        <dbReference type="ARBA" id="ARBA00022676"/>
    </source>
</evidence>
<evidence type="ECO:0000256" key="7">
    <source>
        <dbReference type="ARBA" id="ARBA00020998"/>
    </source>
</evidence>
<dbReference type="GO" id="GO:0000287">
    <property type="term" value="F:magnesium ion binding"/>
    <property type="evidence" value="ECO:0007669"/>
    <property type="project" value="UniProtKB-UniRule"/>
</dbReference>
<proteinExistence type="inferred from homology"/>
<dbReference type="FunFam" id="3.40.190.10:FF:000008">
    <property type="entry name" value="ATP phosphoribosyltransferase"/>
    <property type="match status" value="1"/>
</dbReference>
<evidence type="ECO:0000256" key="14">
    <source>
        <dbReference type="ARBA" id="ARBA00022840"/>
    </source>
</evidence>
<dbReference type="GO" id="GO:0005524">
    <property type="term" value="F:ATP binding"/>
    <property type="evidence" value="ECO:0007669"/>
    <property type="project" value="UniProtKB-KW"/>
</dbReference>
<dbReference type="Pfam" id="PF08029">
    <property type="entry name" value="HisG_C"/>
    <property type="match status" value="1"/>
</dbReference>
<comment type="catalytic activity">
    <reaction evidence="1 18">
        <text>1-(5-phospho-beta-D-ribosyl)-ATP + diphosphate = 5-phospho-alpha-D-ribose 1-diphosphate + ATP</text>
        <dbReference type="Rhea" id="RHEA:18473"/>
        <dbReference type="ChEBI" id="CHEBI:30616"/>
        <dbReference type="ChEBI" id="CHEBI:33019"/>
        <dbReference type="ChEBI" id="CHEBI:58017"/>
        <dbReference type="ChEBI" id="CHEBI:73183"/>
        <dbReference type="EC" id="2.4.2.17"/>
    </reaction>
</comment>
<evidence type="ECO:0000313" key="22">
    <source>
        <dbReference type="Proteomes" id="UP000242175"/>
    </source>
</evidence>
<evidence type="ECO:0000256" key="18">
    <source>
        <dbReference type="HAMAP-Rule" id="MF_00079"/>
    </source>
</evidence>
<evidence type="ECO:0000256" key="2">
    <source>
        <dbReference type="ARBA" id="ARBA00001946"/>
    </source>
</evidence>
<organism evidence="21 22">
    <name type="scientific">Paraphotobacterium marinum</name>
    <dbReference type="NCBI Taxonomy" id="1755811"/>
    <lineage>
        <taxon>Bacteria</taxon>
        <taxon>Pseudomonadati</taxon>
        <taxon>Pseudomonadota</taxon>
        <taxon>Gammaproteobacteria</taxon>
        <taxon>Vibrionales</taxon>
        <taxon>Vibrionaceae</taxon>
        <taxon>Paraphotobacterium</taxon>
    </lineage>
</organism>
<reference evidence="21 22" key="1">
    <citation type="journal article" date="2016" name="Int. J. Syst. Evol. Microbiol.">
        <title>Paraphotobacterium marinum gen. nov., sp. nov., a member of the family Vibrionaceae, isolated from surface seawater.</title>
        <authorList>
            <person name="Huang Z."/>
            <person name="Dong C."/>
            <person name="Shao Z."/>
        </authorList>
    </citation>
    <scope>NUCLEOTIDE SEQUENCE [LARGE SCALE GENOMIC DNA]</scope>
    <source>
        <strain evidence="21 22">NSCS20N07D</strain>
    </source>
</reference>
<keyword evidence="12 18" id="KW-0479">Metal-binding</keyword>
<dbReference type="HAMAP" id="MF_00079">
    <property type="entry name" value="HisG_Long"/>
    <property type="match status" value="1"/>
</dbReference>
<dbReference type="NCBIfam" id="TIGR00070">
    <property type="entry name" value="hisG"/>
    <property type="match status" value="1"/>
</dbReference>
<dbReference type="InterPro" id="IPR001348">
    <property type="entry name" value="ATP_PRibTrfase_HisG"/>
</dbReference>
<comment type="pathway">
    <text evidence="4 18">Amino-acid biosynthesis; L-histidine biosynthesis; L-histidine from 5-phospho-alpha-D-ribose 1-diphosphate: step 1/9.</text>
</comment>
<keyword evidence="10 18" id="KW-0328">Glycosyltransferase</keyword>
<gene>
    <name evidence="18" type="primary">hisG</name>
    <name evidence="21" type="ORF">CF386_05875</name>
</gene>
<comment type="subcellular location">
    <subcellularLocation>
        <location evidence="3 18">Cytoplasm</location>
    </subcellularLocation>
</comment>
<dbReference type="GO" id="GO:0000105">
    <property type="term" value="P:L-histidine biosynthetic process"/>
    <property type="evidence" value="ECO:0007669"/>
    <property type="project" value="UniProtKB-UniRule"/>
</dbReference>
<keyword evidence="9 18" id="KW-0028">Amino-acid biosynthesis</keyword>
<dbReference type="GO" id="GO:0003879">
    <property type="term" value="F:ATP phosphoribosyltransferase activity"/>
    <property type="evidence" value="ECO:0007669"/>
    <property type="project" value="UniProtKB-UniRule"/>
</dbReference>
<evidence type="ECO:0000256" key="4">
    <source>
        <dbReference type="ARBA" id="ARBA00004667"/>
    </source>
</evidence>
<dbReference type="PANTHER" id="PTHR21403">
    <property type="entry name" value="ATP PHOSPHORIBOSYLTRANSFERASE ATP-PRTASE"/>
    <property type="match status" value="1"/>
</dbReference>
<dbReference type="FunFam" id="3.30.70.120:FF:000002">
    <property type="entry name" value="ATP phosphoribosyltransferase"/>
    <property type="match status" value="1"/>
</dbReference>
<dbReference type="UniPathway" id="UPA00031">
    <property type="reaction ID" value="UER00006"/>
</dbReference>
<keyword evidence="13 18" id="KW-0547">Nucleotide-binding</keyword>
<keyword evidence="14 18" id="KW-0067">ATP-binding</keyword>
<evidence type="ECO:0000256" key="3">
    <source>
        <dbReference type="ARBA" id="ARBA00004496"/>
    </source>
</evidence>
<dbReference type="InterPro" id="IPR015867">
    <property type="entry name" value="N-reg_PII/ATP_PRibTrfase_C"/>
</dbReference>
<dbReference type="KEGG" id="pmai:CF386_05875"/>
<dbReference type="PANTHER" id="PTHR21403:SF8">
    <property type="entry name" value="ATP PHOSPHORIBOSYLTRANSFERASE"/>
    <property type="match status" value="1"/>
</dbReference>
<evidence type="ECO:0000259" key="20">
    <source>
        <dbReference type="Pfam" id="PF08029"/>
    </source>
</evidence>
<evidence type="ECO:0000256" key="16">
    <source>
        <dbReference type="ARBA" id="ARBA00023102"/>
    </source>
</evidence>
<evidence type="ECO:0000256" key="9">
    <source>
        <dbReference type="ARBA" id="ARBA00022605"/>
    </source>
</evidence>
<dbReference type="Gene3D" id="3.40.190.10">
    <property type="entry name" value="Periplasmic binding protein-like II"/>
    <property type="match status" value="2"/>
</dbReference>
<evidence type="ECO:0000256" key="15">
    <source>
        <dbReference type="ARBA" id="ARBA00022842"/>
    </source>
</evidence>
<keyword evidence="22" id="KW-1185">Reference proteome</keyword>
<accession>A0A220VDX6</accession>
<dbReference type="InterPro" id="IPR013115">
    <property type="entry name" value="HisG_C"/>
</dbReference>
<dbReference type="NCBIfam" id="TIGR03455">
    <property type="entry name" value="HisG_C-term"/>
    <property type="match status" value="1"/>
</dbReference>
<evidence type="ECO:0000256" key="17">
    <source>
        <dbReference type="ARBA" id="ARBA00024861"/>
    </source>
</evidence>
<comment type="similarity">
    <text evidence="5 18">Belongs to the ATP phosphoribosyltransferase family. Long subfamily.</text>
</comment>
<keyword evidence="8 18" id="KW-0963">Cytoplasm</keyword>
<dbReference type="GO" id="GO:0005737">
    <property type="term" value="C:cytoplasm"/>
    <property type="evidence" value="ECO:0007669"/>
    <property type="project" value="UniProtKB-SubCell"/>
</dbReference>
<name>A0A220VDX6_9GAMM</name>
<comment type="function">
    <text evidence="17 18">Catalyzes the condensation of ATP and 5-phosphoribose 1-diphosphate to form N'-(5'-phosphoribosyl)-ATP (PR-ATP). Has a crucial role in the pathway because the rate of histidine biosynthesis seems to be controlled primarily by regulation of HisG enzymatic activity.</text>
</comment>
<evidence type="ECO:0000256" key="11">
    <source>
        <dbReference type="ARBA" id="ARBA00022679"/>
    </source>
</evidence>